<organism evidence="2 3">
    <name type="scientific">Truepera radiovictrix (strain DSM 17093 / CIP 108686 / LMG 22925 / RQ-24)</name>
    <dbReference type="NCBI Taxonomy" id="649638"/>
    <lineage>
        <taxon>Bacteria</taxon>
        <taxon>Thermotogati</taxon>
        <taxon>Deinococcota</taxon>
        <taxon>Deinococci</taxon>
        <taxon>Trueperales</taxon>
        <taxon>Trueperaceae</taxon>
        <taxon>Truepera</taxon>
    </lineage>
</organism>
<dbReference type="PIRSF" id="PIRSF016498">
    <property type="entry name" value="UCP016498"/>
    <property type="match status" value="1"/>
</dbReference>
<evidence type="ECO:0000313" key="2">
    <source>
        <dbReference type="EMBL" id="ADI14591.1"/>
    </source>
</evidence>
<dbReference type="Proteomes" id="UP000000379">
    <property type="component" value="Chromosome"/>
</dbReference>
<protein>
    <recommendedName>
        <fullName evidence="4">DUF2203 family protein</fullName>
    </recommendedName>
</protein>
<dbReference type="STRING" id="649638.Trad_1469"/>
<dbReference type="KEGG" id="tra:Trad_1469"/>
<dbReference type="EMBL" id="CP002049">
    <property type="protein sequence ID" value="ADI14591.1"/>
    <property type="molecule type" value="Genomic_DNA"/>
</dbReference>
<sequence>MYKLFTKEQATALLPVVDEKLRELQGAVRDIAALRSELQSLPPTSLRAQAAAEELKFVMAAAYATKQELDRMGVFVQDLERGLVDFPSRLGAEVVYLCWEQGEDAITHFHRLNQGVGARRPLPLHAPNQHAPTNGTEPRASA</sequence>
<dbReference type="HOGENOM" id="CLU_137908_1_0_0"/>
<gene>
    <name evidence="2" type="ordered locus">Trad_1469</name>
</gene>
<evidence type="ECO:0000256" key="1">
    <source>
        <dbReference type="SAM" id="MobiDB-lite"/>
    </source>
</evidence>
<dbReference type="RefSeq" id="WP_013177959.1">
    <property type="nucleotide sequence ID" value="NC_014221.1"/>
</dbReference>
<dbReference type="InterPro" id="IPR018699">
    <property type="entry name" value="DUF2203"/>
</dbReference>
<feature type="region of interest" description="Disordered" evidence="1">
    <location>
        <begin position="118"/>
        <end position="142"/>
    </location>
</feature>
<dbReference type="AlphaFoldDB" id="D7CXI9"/>
<evidence type="ECO:0008006" key="4">
    <source>
        <dbReference type="Google" id="ProtNLM"/>
    </source>
</evidence>
<name>D7CXI9_TRURR</name>
<keyword evidence="3" id="KW-1185">Reference proteome</keyword>
<reference evidence="2 3" key="2">
    <citation type="journal article" date="2011" name="Stand. Genomic Sci.">
        <title>Complete genome sequence of Truepera radiovictrix type strain (RQ-24).</title>
        <authorList>
            <person name="Ivanova N."/>
            <person name="Rohde C."/>
            <person name="Munk C."/>
            <person name="Nolan M."/>
            <person name="Lucas S."/>
            <person name="Del Rio T.G."/>
            <person name="Tice H."/>
            <person name="Deshpande S."/>
            <person name="Cheng J.F."/>
            <person name="Tapia R."/>
            <person name="Han C."/>
            <person name="Goodwin L."/>
            <person name="Pitluck S."/>
            <person name="Liolios K."/>
            <person name="Mavromatis K."/>
            <person name="Mikhailova N."/>
            <person name="Pati A."/>
            <person name="Chen A."/>
            <person name="Palaniappan K."/>
            <person name="Land M."/>
            <person name="Hauser L."/>
            <person name="Chang Y.J."/>
            <person name="Jeffries C.D."/>
            <person name="Brambilla E."/>
            <person name="Rohde M."/>
            <person name="Goker M."/>
            <person name="Tindall B.J."/>
            <person name="Woyke T."/>
            <person name="Bristow J."/>
            <person name="Eisen J.A."/>
            <person name="Markowitz V."/>
            <person name="Hugenholtz P."/>
            <person name="Kyrpides N.C."/>
            <person name="Klenk H.P."/>
            <person name="Lapidus A."/>
        </authorList>
    </citation>
    <scope>NUCLEOTIDE SEQUENCE [LARGE SCALE GENOMIC DNA]</scope>
    <source>
        <strain evidence="3">DSM 17093 / CIP 108686 / LMG 22925 / RQ-24</strain>
    </source>
</reference>
<dbReference type="eggNOG" id="COG4911">
    <property type="taxonomic scope" value="Bacteria"/>
</dbReference>
<evidence type="ECO:0000313" key="3">
    <source>
        <dbReference type="Proteomes" id="UP000000379"/>
    </source>
</evidence>
<reference evidence="3" key="1">
    <citation type="submission" date="2010-05" db="EMBL/GenBank/DDBJ databases">
        <title>The complete genome of Truepera radiovictris DSM 17093.</title>
        <authorList>
            <consortium name="US DOE Joint Genome Institute (JGI-PGF)"/>
            <person name="Lucas S."/>
            <person name="Copeland A."/>
            <person name="Lapidus A."/>
            <person name="Glavina del Rio T."/>
            <person name="Dalin E."/>
            <person name="Tice H."/>
            <person name="Bruce D."/>
            <person name="Goodwin L."/>
            <person name="Pitluck S."/>
            <person name="Kyrpides N."/>
            <person name="Mavromatis K."/>
            <person name="Ovchinnikova G."/>
            <person name="Munk A.C."/>
            <person name="Detter J.C."/>
            <person name="Han C."/>
            <person name="Tapia R."/>
            <person name="Land M."/>
            <person name="Hauser L."/>
            <person name="Markowitz V."/>
            <person name="Cheng J.-F."/>
            <person name="Hugenholtz P."/>
            <person name="Woyke T."/>
            <person name="Wu D."/>
            <person name="Tindall B."/>
            <person name="Pomrenke H.G."/>
            <person name="Brambilla E."/>
            <person name="Klenk H.-P."/>
            <person name="Eisen J.A."/>
        </authorList>
    </citation>
    <scope>NUCLEOTIDE SEQUENCE [LARGE SCALE GENOMIC DNA]</scope>
    <source>
        <strain evidence="3">DSM 17093 / CIP 108686 / LMG 22925 / RQ-24</strain>
    </source>
</reference>
<accession>D7CXI9</accession>
<dbReference type="Pfam" id="PF09969">
    <property type="entry name" value="DUF2203"/>
    <property type="match status" value="1"/>
</dbReference>
<dbReference type="OrthoDB" id="9802910at2"/>
<proteinExistence type="predicted"/>